<dbReference type="Gene3D" id="3.30.565.10">
    <property type="entry name" value="Histidine kinase-like ATPase, C-terminal domain"/>
    <property type="match status" value="1"/>
</dbReference>
<dbReference type="GO" id="GO:0005524">
    <property type="term" value="F:ATP binding"/>
    <property type="evidence" value="ECO:0007669"/>
    <property type="project" value="UniProtKB-KW"/>
</dbReference>
<sequence>MNVAKSNKLIVVAAGLFLLIALPALYIFEKNVRSDIYHTAQTELKRELELKSLSLKKHLQDSVNAIRFLDATPPIQGISRASENKYIDPLLGTPIDVWQTRLASIFSGFMRTDESILQARYIMLADGGQEIVRVDRNQLGEIIRLQGSQLQKKGEREYIIKTSMLDDKSVYISPINYNRENGQIQKPYVSTFRVAKPVFDEQKQVFAILVTNYFAENLIKSLTVESPQGTQIYLMNNEGEFLYHPNPDLRFGFEFNKAKTWDEEFTASGTMDADGTLPFNEYPAFYTLKKRITFSGNIAMLPLELAVSVNTEHLLAKVSKRRDNFITMLVVFFSIFLVITILYQRFINRKLLIHSLKEQNNKVIENSLDAIFTIEQTGVIVNFNNTARDVFGTNLKGENVSFTSLFELSDTDKNCIQDTITDGVKMPFEATYTDGFGSKQFYSITLSSIFDVFNNRYQVAAILRNISSLKNIQSELEGLNNTLELKVSQRTVELERAIDQALAASQAKSDFVANISHEIRTPMNGVLGMLEMLKEDSLTDQQHHYLKLANSSANSLMNLINDILDFSKIEAGKLDIDNHTFDVVTVCSDMITSLALQGQRKGLEVFLDTKNVVDRMVIGDSHRLKQILINLVNNAFKFTHKGEVSLTLSSKYITDSKLLMSFTIKDTGIGIAPENLNKLFEVFTQEDSSTTRHFGGTGLGLSICKKLAQLMGGNITVTSEKGAGSTFTATVELHVAAQKKLNTGIELSTSINVAALIARDNVFNNVTDLLLQTCKVDEDKIIRLDYFSEHEAFDADLLIIDDEHPQVDALINFCKQHDKRYVLILRDMVMNKQSKKVFPEHSHILNKPLTQDQFTYKLASLFGASKEFVLTPPKTLEEELSEPDLSAYHVLLVDDNMINIEVAKAILKRTKINITCASDGLEAIDALKFNEGQHIDLVLMDCQMPNLNGYDATSEIRNAKAGINYIHVPIIAMTASAMEGDRERCIAAGMNDYITKPIKPKTLKERLITWLN</sequence>
<evidence type="ECO:0000256" key="2">
    <source>
        <dbReference type="ARBA" id="ARBA00004651"/>
    </source>
</evidence>
<dbReference type="Gene3D" id="1.10.287.130">
    <property type="match status" value="1"/>
</dbReference>
<keyword evidence="7 16" id="KW-0812">Transmembrane</keyword>
<keyword evidence="5 15" id="KW-0597">Phosphoprotein</keyword>
<evidence type="ECO:0000313" key="22">
    <source>
        <dbReference type="Proteomes" id="UP000615003"/>
    </source>
</evidence>
<keyword evidence="11 16" id="KW-1133">Transmembrane helix</keyword>
<evidence type="ECO:0000259" key="18">
    <source>
        <dbReference type="PROSITE" id="PS50110"/>
    </source>
</evidence>
<dbReference type="InterPro" id="IPR011006">
    <property type="entry name" value="CheY-like_superfamily"/>
</dbReference>
<evidence type="ECO:0000256" key="3">
    <source>
        <dbReference type="ARBA" id="ARBA00012438"/>
    </source>
</evidence>
<evidence type="ECO:0000259" key="17">
    <source>
        <dbReference type="PROSITE" id="PS50109"/>
    </source>
</evidence>
<evidence type="ECO:0000313" key="20">
    <source>
        <dbReference type="EMBL" id="SOU41009.1"/>
    </source>
</evidence>
<dbReference type="InterPro" id="IPR036097">
    <property type="entry name" value="HisK_dim/P_sf"/>
</dbReference>
<dbReference type="InterPro" id="IPR048760">
    <property type="entry name" value="VP0354-like_sensor_dom"/>
</dbReference>
<evidence type="ECO:0000256" key="6">
    <source>
        <dbReference type="ARBA" id="ARBA00022679"/>
    </source>
</evidence>
<keyword evidence="8" id="KW-0547">Nucleotide-binding</keyword>
<keyword evidence="12" id="KW-0902">Two-component regulatory system</keyword>
<dbReference type="PROSITE" id="PS50110">
    <property type="entry name" value="RESPONSE_REGULATORY"/>
    <property type="match status" value="1"/>
</dbReference>
<dbReference type="PROSITE" id="PS50109">
    <property type="entry name" value="HIS_KIN"/>
    <property type="match status" value="1"/>
</dbReference>
<organism evidence="20 21">
    <name type="scientific">Pseudoalteromonas carrageenovora IAM 12662</name>
    <dbReference type="NCBI Taxonomy" id="1314868"/>
    <lineage>
        <taxon>Bacteria</taxon>
        <taxon>Pseudomonadati</taxon>
        <taxon>Pseudomonadota</taxon>
        <taxon>Gammaproteobacteria</taxon>
        <taxon>Alteromonadales</taxon>
        <taxon>Pseudoalteromonadaceae</taxon>
        <taxon>Pseudoalteromonas</taxon>
    </lineage>
</organism>
<comment type="catalytic activity">
    <reaction evidence="1">
        <text>ATP + protein L-histidine = ADP + protein N-phospho-L-histidine.</text>
        <dbReference type="EC" id="2.7.13.3"/>
    </reaction>
</comment>
<keyword evidence="22" id="KW-1185">Reference proteome</keyword>
<comment type="subunit">
    <text evidence="13">At low DSF concentrations, interacts with RpfF.</text>
</comment>
<dbReference type="EMBL" id="LT965928">
    <property type="protein sequence ID" value="SOU41009.1"/>
    <property type="molecule type" value="Genomic_DNA"/>
</dbReference>
<dbReference type="SMART" id="SM00387">
    <property type="entry name" value="HATPase_c"/>
    <property type="match status" value="1"/>
</dbReference>
<dbReference type="InterPro" id="IPR001789">
    <property type="entry name" value="Sig_transdc_resp-reg_receiver"/>
</dbReference>
<comment type="subcellular location">
    <subcellularLocation>
        <location evidence="2">Cell membrane</location>
        <topology evidence="2">Multi-pass membrane protein</topology>
    </subcellularLocation>
</comment>
<accession>A0A2K4X9M5</accession>
<dbReference type="SMART" id="SM00388">
    <property type="entry name" value="HisKA"/>
    <property type="match status" value="1"/>
</dbReference>
<dbReference type="Pfam" id="PF00512">
    <property type="entry name" value="HisKA"/>
    <property type="match status" value="1"/>
</dbReference>
<evidence type="ECO:0000313" key="19">
    <source>
        <dbReference type="EMBL" id="MBE0383352.1"/>
    </source>
</evidence>
<protein>
    <recommendedName>
        <fullName evidence="14">Sensory/regulatory protein RpfC</fullName>
        <ecNumber evidence="3">2.7.13.3</ecNumber>
    </recommendedName>
</protein>
<dbReference type="GO" id="GO:0000155">
    <property type="term" value="F:phosphorelay sensor kinase activity"/>
    <property type="evidence" value="ECO:0007669"/>
    <property type="project" value="InterPro"/>
</dbReference>
<dbReference type="Pfam" id="PF00072">
    <property type="entry name" value="Response_reg"/>
    <property type="match status" value="1"/>
</dbReference>
<evidence type="ECO:0000256" key="9">
    <source>
        <dbReference type="ARBA" id="ARBA00022777"/>
    </source>
</evidence>
<dbReference type="Proteomes" id="UP000615003">
    <property type="component" value="Unassembled WGS sequence"/>
</dbReference>
<feature type="transmembrane region" description="Helical" evidence="16">
    <location>
        <begin position="325"/>
        <end position="343"/>
    </location>
</feature>
<dbReference type="PRINTS" id="PR00344">
    <property type="entry name" value="BCTRLSENSOR"/>
</dbReference>
<name>A0A2K4X9M5_PSEVC</name>
<evidence type="ECO:0000256" key="16">
    <source>
        <dbReference type="SAM" id="Phobius"/>
    </source>
</evidence>
<reference evidence="20 21" key="2">
    <citation type="submission" date="2017-11" db="EMBL/GenBank/DDBJ databases">
        <authorList>
            <person name="Han C.G."/>
        </authorList>
    </citation>
    <scope>NUCLEOTIDE SEQUENCE [LARGE SCALE GENOMIC DNA]</scope>
    <source>
        <strain evidence="21">ATCC 43555</strain>
        <strain evidence="20">ATCC43555</strain>
    </source>
</reference>
<reference evidence="19 22" key="1">
    <citation type="submission" date="2015-06" db="EMBL/GenBank/DDBJ databases">
        <title>Genome sequence of Pseudoalteromonas carrageenovora.</title>
        <authorList>
            <person name="Xie B.-B."/>
            <person name="Rong J.-C."/>
            <person name="Qin Q.-L."/>
            <person name="Zhang Y.-Z."/>
        </authorList>
    </citation>
    <scope>NUCLEOTIDE SEQUENCE [LARGE SCALE GENOMIC DNA]</scope>
    <source>
        <strain evidence="19 22">IAM 12662</strain>
    </source>
</reference>
<dbReference type="InterPro" id="IPR005467">
    <property type="entry name" value="His_kinase_dom"/>
</dbReference>
<dbReference type="Pfam" id="PF21623">
    <property type="entry name" value="HK_sensor_dom_bact"/>
    <property type="match status" value="1"/>
</dbReference>
<evidence type="ECO:0000256" key="8">
    <source>
        <dbReference type="ARBA" id="ARBA00022741"/>
    </source>
</evidence>
<dbReference type="EC" id="2.7.13.3" evidence="3"/>
<keyword evidence="6" id="KW-0808">Transferase</keyword>
<feature type="modified residue" description="4-aspartylphosphate" evidence="15">
    <location>
        <position position="941"/>
    </location>
</feature>
<dbReference type="FunFam" id="3.30.565.10:FF:000010">
    <property type="entry name" value="Sensor histidine kinase RcsC"/>
    <property type="match status" value="1"/>
</dbReference>
<dbReference type="InterPro" id="IPR003594">
    <property type="entry name" value="HATPase_dom"/>
</dbReference>
<evidence type="ECO:0000256" key="12">
    <source>
        <dbReference type="ARBA" id="ARBA00023012"/>
    </source>
</evidence>
<dbReference type="CDD" id="cd00082">
    <property type="entry name" value="HisKA"/>
    <property type="match status" value="1"/>
</dbReference>
<dbReference type="InterPro" id="IPR035965">
    <property type="entry name" value="PAS-like_dom_sf"/>
</dbReference>
<feature type="domain" description="Histidine kinase" evidence="17">
    <location>
        <begin position="514"/>
        <end position="735"/>
    </location>
</feature>
<keyword evidence="10" id="KW-0067">ATP-binding</keyword>
<dbReference type="FunFam" id="1.10.287.130:FF:000002">
    <property type="entry name" value="Two-component osmosensing histidine kinase"/>
    <property type="match status" value="1"/>
</dbReference>
<dbReference type="SUPFAM" id="SSF103190">
    <property type="entry name" value="Sensory domain-like"/>
    <property type="match status" value="1"/>
</dbReference>
<dbReference type="AlphaFoldDB" id="A0A2K4X9M5"/>
<dbReference type="EMBL" id="AQGW01000020">
    <property type="protein sequence ID" value="MBE0383352.1"/>
    <property type="molecule type" value="Genomic_DNA"/>
</dbReference>
<dbReference type="PANTHER" id="PTHR45339:SF5">
    <property type="entry name" value="HISTIDINE KINASE"/>
    <property type="match status" value="1"/>
</dbReference>
<evidence type="ECO:0000256" key="7">
    <source>
        <dbReference type="ARBA" id="ARBA00022692"/>
    </source>
</evidence>
<evidence type="ECO:0000256" key="4">
    <source>
        <dbReference type="ARBA" id="ARBA00022475"/>
    </source>
</evidence>
<evidence type="ECO:0000256" key="1">
    <source>
        <dbReference type="ARBA" id="ARBA00000085"/>
    </source>
</evidence>
<dbReference type="Proteomes" id="UP000238288">
    <property type="component" value="Chromosome PCAR9a"/>
</dbReference>
<evidence type="ECO:0000313" key="21">
    <source>
        <dbReference type="Proteomes" id="UP000238288"/>
    </source>
</evidence>
<dbReference type="InterPro" id="IPR029151">
    <property type="entry name" value="Sensor-like_sf"/>
</dbReference>
<dbReference type="Gene3D" id="3.40.50.2300">
    <property type="match status" value="1"/>
</dbReference>
<dbReference type="InterPro" id="IPR004358">
    <property type="entry name" value="Sig_transdc_His_kin-like_C"/>
</dbReference>
<dbReference type="InterPro" id="IPR000014">
    <property type="entry name" value="PAS"/>
</dbReference>
<evidence type="ECO:0000256" key="10">
    <source>
        <dbReference type="ARBA" id="ARBA00022840"/>
    </source>
</evidence>
<keyword evidence="9 20" id="KW-0418">Kinase</keyword>
<dbReference type="NCBIfam" id="TIGR00229">
    <property type="entry name" value="sensory_box"/>
    <property type="match status" value="1"/>
</dbReference>
<proteinExistence type="predicted"/>
<evidence type="ECO:0000256" key="14">
    <source>
        <dbReference type="ARBA" id="ARBA00068150"/>
    </source>
</evidence>
<dbReference type="CDD" id="cd17546">
    <property type="entry name" value="REC_hyHK_CKI1_RcsC-like"/>
    <property type="match status" value="1"/>
</dbReference>
<dbReference type="Gene3D" id="3.30.450.20">
    <property type="entry name" value="PAS domain"/>
    <property type="match status" value="2"/>
</dbReference>
<dbReference type="GO" id="GO:0005886">
    <property type="term" value="C:plasma membrane"/>
    <property type="evidence" value="ECO:0007669"/>
    <property type="project" value="UniProtKB-SubCell"/>
</dbReference>
<evidence type="ECO:0000256" key="15">
    <source>
        <dbReference type="PROSITE-ProRule" id="PRU00169"/>
    </source>
</evidence>
<evidence type="ECO:0000256" key="5">
    <source>
        <dbReference type="ARBA" id="ARBA00022553"/>
    </source>
</evidence>
<dbReference type="SUPFAM" id="SSF47384">
    <property type="entry name" value="Homodimeric domain of signal transducing histidine kinase"/>
    <property type="match status" value="1"/>
</dbReference>
<dbReference type="InterPro" id="IPR036890">
    <property type="entry name" value="HATPase_C_sf"/>
</dbReference>
<dbReference type="Pfam" id="PF02518">
    <property type="entry name" value="HATPase_c"/>
    <property type="match status" value="1"/>
</dbReference>
<keyword evidence="16" id="KW-0472">Membrane</keyword>
<dbReference type="InterPro" id="IPR003661">
    <property type="entry name" value="HisK_dim/P_dom"/>
</dbReference>
<dbReference type="PANTHER" id="PTHR45339">
    <property type="entry name" value="HYBRID SIGNAL TRANSDUCTION HISTIDINE KINASE J"/>
    <property type="match status" value="1"/>
</dbReference>
<feature type="domain" description="Response regulatory" evidence="18">
    <location>
        <begin position="889"/>
        <end position="1011"/>
    </location>
</feature>
<dbReference type="SMART" id="SM00448">
    <property type="entry name" value="REC"/>
    <property type="match status" value="1"/>
</dbReference>
<dbReference type="SUPFAM" id="SSF52172">
    <property type="entry name" value="CheY-like"/>
    <property type="match status" value="1"/>
</dbReference>
<keyword evidence="4" id="KW-1003">Cell membrane</keyword>
<evidence type="ECO:0000256" key="13">
    <source>
        <dbReference type="ARBA" id="ARBA00064003"/>
    </source>
</evidence>
<dbReference type="SUPFAM" id="SSF55785">
    <property type="entry name" value="PYP-like sensor domain (PAS domain)"/>
    <property type="match status" value="1"/>
</dbReference>
<gene>
    <name evidence="20" type="ORF">PCAR9_A30175</name>
    <name evidence="19" type="ORF">PCARR_a1680</name>
</gene>
<dbReference type="CDD" id="cd16922">
    <property type="entry name" value="HATPase_EvgS-ArcB-TorS-like"/>
    <property type="match status" value="1"/>
</dbReference>
<evidence type="ECO:0000256" key="11">
    <source>
        <dbReference type="ARBA" id="ARBA00022989"/>
    </source>
</evidence>
<dbReference type="SUPFAM" id="SSF55874">
    <property type="entry name" value="ATPase domain of HSP90 chaperone/DNA topoisomerase II/histidine kinase"/>
    <property type="match status" value="1"/>
</dbReference>